<organism evidence="4 5">
    <name type="scientific">Planobispora siamensis</name>
    <dbReference type="NCBI Taxonomy" id="936338"/>
    <lineage>
        <taxon>Bacteria</taxon>
        <taxon>Bacillati</taxon>
        <taxon>Actinomycetota</taxon>
        <taxon>Actinomycetes</taxon>
        <taxon>Streptosporangiales</taxon>
        <taxon>Streptosporangiaceae</taxon>
        <taxon>Planobispora</taxon>
    </lineage>
</organism>
<dbReference type="InterPro" id="IPR002645">
    <property type="entry name" value="STAS_dom"/>
</dbReference>
<dbReference type="SUPFAM" id="SSF52091">
    <property type="entry name" value="SpoIIaa-like"/>
    <property type="match status" value="1"/>
</dbReference>
<proteinExistence type="inferred from homology"/>
<dbReference type="EMBL" id="BOOJ01000053">
    <property type="protein sequence ID" value="GIH95492.1"/>
    <property type="molecule type" value="Genomic_DNA"/>
</dbReference>
<feature type="domain" description="STAS" evidence="3">
    <location>
        <begin position="18"/>
        <end position="117"/>
    </location>
</feature>
<dbReference type="PANTHER" id="PTHR33495">
    <property type="entry name" value="ANTI-SIGMA FACTOR ANTAGONIST TM_1081-RELATED-RELATED"/>
    <property type="match status" value="1"/>
</dbReference>
<dbReference type="PANTHER" id="PTHR33495:SF2">
    <property type="entry name" value="ANTI-SIGMA FACTOR ANTAGONIST TM_1081-RELATED"/>
    <property type="match status" value="1"/>
</dbReference>
<dbReference type="Proteomes" id="UP000619788">
    <property type="component" value="Unassembled WGS sequence"/>
</dbReference>
<dbReference type="RefSeq" id="WP_204067586.1">
    <property type="nucleotide sequence ID" value="NZ_BOOJ01000053.1"/>
</dbReference>
<comment type="similarity">
    <text evidence="1 2">Belongs to the anti-sigma-factor antagonist family.</text>
</comment>
<gene>
    <name evidence="4" type="primary">rsbV_8</name>
    <name evidence="4" type="ORF">Psi01_61220</name>
</gene>
<dbReference type="NCBIfam" id="TIGR00377">
    <property type="entry name" value="ant_ant_sig"/>
    <property type="match status" value="1"/>
</dbReference>
<evidence type="ECO:0000256" key="1">
    <source>
        <dbReference type="ARBA" id="ARBA00009013"/>
    </source>
</evidence>
<evidence type="ECO:0000313" key="5">
    <source>
        <dbReference type="Proteomes" id="UP000619788"/>
    </source>
</evidence>
<dbReference type="GO" id="GO:0043856">
    <property type="term" value="F:anti-sigma factor antagonist activity"/>
    <property type="evidence" value="ECO:0007669"/>
    <property type="project" value="InterPro"/>
</dbReference>
<dbReference type="Gene3D" id="3.30.750.24">
    <property type="entry name" value="STAS domain"/>
    <property type="match status" value="1"/>
</dbReference>
<name>A0A8J3WPC1_9ACTN</name>
<dbReference type="AlphaFoldDB" id="A0A8J3WPC1"/>
<dbReference type="Pfam" id="PF01740">
    <property type="entry name" value="STAS"/>
    <property type="match status" value="1"/>
</dbReference>
<evidence type="ECO:0000259" key="3">
    <source>
        <dbReference type="PROSITE" id="PS50801"/>
    </source>
</evidence>
<comment type="caution">
    <text evidence="4">The sequence shown here is derived from an EMBL/GenBank/DDBJ whole genome shotgun (WGS) entry which is preliminary data.</text>
</comment>
<protein>
    <recommendedName>
        <fullName evidence="2">Anti-sigma factor antagonist</fullName>
    </recommendedName>
</protein>
<accession>A0A8J3WPC1</accession>
<dbReference type="PROSITE" id="PS50801">
    <property type="entry name" value="STAS"/>
    <property type="match status" value="1"/>
</dbReference>
<evidence type="ECO:0000256" key="2">
    <source>
        <dbReference type="RuleBase" id="RU003749"/>
    </source>
</evidence>
<dbReference type="CDD" id="cd07043">
    <property type="entry name" value="STAS_anti-anti-sigma_factors"/>
    <property type="match status" value="1"/>
</dbReference>
<dbReference type="InterPro" id="IPR036513">
    <property type="entry name" value="STAS_dom_sf"/>
</dbReference>
<dbReference type="InterPro" id="IPR003658">
    <property type="entry name" value="Anti-sigma_ant"/>
</dbReference>
<evidence type="ECO:0000313" key="4">
    <source>
        <dbReference type="EMBL" id="GIH95492.1"/>
    </source>
</evidence>
<keyword evidence="5" id="KW-1185">Reference proteome</keyword>
<reference evidence="4 5" key="1">
    <citation type="submission" date="2021-01" db="EMBL/GenBank/DDBJ databases">
        <title>Whole genome shotgun sequence of Planobispora siamensis NBRC 107568.</title>
        <authorList>
            <person name="Komaki H."/>
            <person name="Tamura T."/>
        </authorList>
    </citation>
    <scope>NUCLEOTIDE SEQUENCE [LARGE SCALE GENOMIC DNA]</scope>
    <source>
        <strain evidence="4 5">NBRC 107568</strain>
    </source>
</reference>
<sequence length="120" mass="13112">MTVAVELVVRPDASLERVAVLGLAGELDYTNAEQLRQDIVEALPPTSRDLIVDLAHLTFCDSTGIRVFLALRKLADERGGVVALTDLQPRLTRIFRTTGLSHFFAVLPSVADAADLLRSR</sequence>